<evidence type="ECO:0000256" key="1">
    <source>
        <dbReference type="SAM" id="MobiDB-lite"/>
    </source>
</evidence>
<organism evidence="3 4">
    <name type="scientific">Alicyclobacillus macrosporangiidus</name>
    <dbReference type="NCBI Taxonomy" id="392015"/>
    <lineage>
        <taxon>Bacteria</taxon>
        <taxon>Bacillati</taxon>
        <taxon>Bacillota</taxon>
        <taxon>Bacilli</taxon>
        <taxon>Bacillales</taxon>
        <taxon>Alicyclobacillaceae</taxon>
        <taxon>Alicyclobacillus</taxon>
    </lineage>
</organism>
<feature type="transmembrane region" description="Helical" evidence="2">
    <location>
        <begin position="133"/>
        <end position="154"/>
    </location>
</feature>
<keyword evidence="4" id="KW-1185">Reference proteome</keyword>
<feature type="transmembrane region" description="Helical" evidence="2">
    <location>
        <begin position="490"/>
        <end position="513"/>
    </location>
</feature>
<protein>
    <submittedName>
        <fullName evidence="3">Uncharacterized protein</fullName>
    </submittedName>
</protein>
<accession>A0A1I7KZJ3</accession>
<feature type="transmembrane region" description="Helical" evidence="2">
    <location>
        <begin position="206"/>
        <end position="229"/>
    </location>
</feature>
<name>A0A1I7KZJ3_9BACL</name>
<keyword evidence="2" id="KW-1133">Transmembrane helix</keyword>
<evidence type="ECO:0000256" key="2">
    <source>
        <dbReference type="SAM" id="Phobius"/>
    </source>
</evidence>
<reference evidence="4" key="1">
    <citation type="submission" date="2016-10" db="EMBL/GenBank/DDBJ databases">
        <authorList>
            <person name="Varghese N."/>
        </authorList>
    </citation>
    <scope>NUCLEOTIDE SEQUENCE [LARGE SCALE GENOMIC DNA]</scope>
    <source>
        <strain evidence="4">DSM 17980</strain>
    </source>
</reference>
<evidence type="ECO:0000313" key="4">
    <source>
        <dbReference type="Proteomes" id="UP000183508"/>
    </source>
</evidence>
<gene>
    <name evidence="3" type="ORF">SAMN05421543_12149</name>
</gene>
<keyword evidence="2" id="KW-0472">Membrane</keyword>
<feature type="transmembrane region" description="Helical" evidence="2">
    <location>
        <begin position="328"/>
        <end position="348"/>
    </location>
</feature>
<feature type="transmembrane region" description="Helical" evidence="2">
    <location>
        <begin position="450"/>
        <end position="478"/>
    </location>
</feature>
<feature type="transmembrane region" description="Helical" evidence="2">
    <location>
        <begin position="175"/>
        <end position="200"/>
    </location>
</feature>
<dbReference type="eggNOG" id="ENOG502ZGYW">
    <property type="taxonomic scope" value="Bacteria"/>
</dbReference>
<feature type="transmembrane region" description="Helical" evidence="2">
    <location>
        <begin position="305"/>
        <end position="322"/>
    </location>
</feature>
<dbReference type="RefSeq" id="WP_074955335.1">
    <property type="nucleotide sequence ID" value="NZ_FPBV01000021.1"/>
</dbReference>
<dbReference type="Proteomes" id="UP000183508">
    <property type="component" value="Unassembled WGS sequence"/>
</dbReference>
<dbReference type="STRING" id="392015.SAMN05421543_12149"/>
<dbReference type="AlphaFoldDB" id="A0A1I7KZJ3"/>
<feature type="transmembrane region" description="Helical" evidence="2">
    <location>
        <begin position="42"/>
        <end position="75"/>
    </location>
</feature>
<evidence type="ECO:0000313" key="3">
    <source>
        <dbReference type="EMBL" id="SFV02706.1"/>
    </source>
</evidence>
<dbReference type="EMBL" id="FPBV01000021">
    <property type="protein sequence ID" value="SFV02706.1"/>
    <property type="molecule type" value="Genomic_DNA"/>
</dbReference>
<dbReference type="OrthoDB" id="2960907at2"/>
<keyword evidence="2" id="KW-0812">Transmembrane</keyword>
<feature type="compositionally biased region" description="Low complexity" evidence="1">
    <location>
        <begin position="256"/>
        <end position="288"/>
    </location>
</feature>
<feature type="transmembrane region" description="Helical" evidence="2">
    <location>
        <begin position="87"/>
        <end position="113"/>
    </location>
</feature>
<feature type="region of interest" description="Disordered" evidence="1">
    <location>
        <begin position="238"/>
        <end position="298"/>
    </location>
</feature>
<sequence>MDEDSQCRTRSLPASLRGWLFSASVLASILATVAPVQPLRQALPLLALLSLVAGFPAAARISQILTVLFLAAGIAAARASDTSTATLVNGFGSMLGLLTLFSVVPVLAVPIQLGRYDARVARLLSQRSVRPRPLYATIGGLSYLMASLMNIAAVPMMYHTVMGLLRRYVPEPRRFALESIVTCYALPLSWSPVAAVVAFVVHLTGVSWLTVLPVMLLTSLAGVAVSTWLSPVPRSAQGIGARVRPDGTTSAWGSPAKATAADHTSAAGNRPVPASLPASAAESAPESAPKGEGSSGSAIEPDRPIWHIALAVLLFILTMLWLERWTGWGMLQVIGVVPIPFALLWSLLIRRGRAFLRALVQQHRQVANLQNLFTVFTAAGFFVQSVSHSPYINDIDQLLIHTALAIGPALFVAILPLIPVALSMVGFHPIVTITLLSSALHPQVLHMSPIWLSVALLGGGAITFVVSPFTATLNVAAAASGERPSVIMRWNLRFCAVYLAMVMAIAALGQTVAG</sequence>
<feature type="transmembrane region" description="Helical" evidence="2">
    <location>
        <begin position="18"/>
        <end position="36"/>
    </location>
</feature>
<proteinExistence type="predicted"/>